<name>A0A177B845_9BILA</name>
<protein>
    <submittedName>
        <fullName evidence="1">Uncharacterized protein</fullName>
    </submittedName>
</protein>
<dbReference type="Proteomes" id="UP000078046">
    <property type="component" value="Unassembled WGS sequence"/>
</dbReference>
<dbReference type="EMBL" id="LWCA01000144">
    <property type="protein sequence ID" value="OAF70479.1"/>
    <property type="molecule type" value="Genomic_DNA"/>
</dbReference>
<gene>
    <name evidence="1" type="ORF">A3Q56_01758</name>
</gene>
<keyword evidence="2" id="KW-1185">Reference proteome</keyword>
<dbReference type="AlphaFoldDB" id="A0A177B845"/>
<organism evidence="1 2">
    <name type="scientific">Intoshia linei</name>
    <dbReference type="NCBI Taxonomy" id="1819745"/>
    <lineage>
        <taxon>Eukaryota</taxon>
        <taxon>Metazoa</taxon>
        <taxon>Spiralia</taxon>
        <taxon>Lophotrochozoa</taxon>
        <taxon>Mesozoa</taxon>
        <taxon>Orthonectida</taxon>
        <taxon>Rhopaluridae</taxon>
        <taxon>Intoshia</taxon>
    </lineage>
</organism>
<dbReference type="OrthoDB" id="8052599at2759"/>
<comment type="caution">
    <text evidence="1">The sequence shown here is derived from an EMBL/GenBank/DDBJ whole genome shotgun (WGS) entry which is preliminary data.</text>
</comment>
<evidence type="ECO:0000313" key="2">
    <source>
        <dbReference type="Proteomes" id="UP000078046"/>
    </source>
</evidence>
<accession>A0A177B845</accession>
<proteinExistence type="predicted"/>
<reference evidence="1 2" key="1">
    <citation type="submission" date="2016-04" db="EMBL/GenBank/DDBJ databases">
        <title>The genome of Intoshia linei affirms orthonectids as highly simplified spiralians.</title>
        <authorList>
            <person name="Mikhailov K.V."/>
            <person name="Slusarev G.S."/>
            <person name="Nikitin M.A."/>
            <person name="Logacheva M.D."/>
            <person name="Penin A."/>
            <person name="Aleoshin V."/>
            <person name="Panchin Y.V."/>
        </authorList>
    </citation>
    <scope>NUCLEOTIDE SEQUENCE [LARGE SCALE GENOMIC DNA]</scope>
    <source>
        <strain evidence="1">Intl2013</strain>
        <tissue evidence="1">Whole animal</tissue>
    </source>
</reference>
<evidence type="ECO:0000313" key="1">
    <source>
        <dbReference type="EMBL" id="OAF70479.1"/>
    </source>
</evidence>
<sequence length="99" mass="11611">MVMNDIIFYNNQLNTDKHVDYNTAKVDVKPIHPSKLIKYKHDNICSSRISTFENLNYDDNEIFTENVCKSLNKKGYDIPTSSESGIWRRVIAEGKKWRI</sequence>